<dbReference type="HOGENOM" id="CLU_2160884_0_0_1"/>
<reference evidence="1 2" key="1">
    <citation type="journal article" date="2011" name="Science">
        <title>The ecoresponsive genome of Daphnia pulex.</title>
        <authorList>
            <person name="Colbourne J.K."/>
            <person name="Pfrender M.E."/>
            <person name="Gilbert D."/>
            <person name="Thomas W.K."/>
            <person name="Tucker A."/>
            <person name="Oakley T.H."/>
            <person name="Tokishita S."/>
            <person name="Aerts A."/>
            <person name="Arnold G.J."/>
            <person name="Basu M.K."/>
            <person name="Bauer D.J."/>
            <person name="Caceres C.E."/>
            <person name="Carmel L."/>
            <person name="Casola C."/>
            <person name="Choi J.H."/>
            <person name="Detter J.C."/>
            <person name="Dong Q."/>
            <person name="Dusheyko S."/>
            <person name="Eads B.D."/>
            <person name="Frohlich T."/>
            <person name="Geiler-Samerotte K.A."/>
            <person name="Gerlach D."/>
            <person name="Hatcher P."/>
            <person name="Jogdeo S."/>
            <person name="Krijgsveld J."/>
            <person name="Kriventseva E.V."/>
            <person name="Kultz D."/>
            <person name="Laforsch C."/>
            <person name="Lindquist E."/>
            <person name="Lopez J."/>
            <person name="Manak J.R."/>
            <person name="Muller J."/>
            <person name="Pangilinan J."/>
            <person name="Patwardhan R.P."/>
            <person name="Pitluck S."/>
            <person name="Pritham E.J."/>
            <person name="Rechtsteiner A."/>
            <person name="Rho M."/>
            <person name="Rogozin I.B."/>
            <person name="Sakarya O."/>
            <person name="Salamov A."/>
            <person name="Schaack S."/>
            <person name="Shapiro H."/>
            <person name="Shiga Y."/>
            <person name="Skalitzky C."/>
            <person name="Smith Z."/>
            <person name="Souvorov A."/>
            <person name="Sung W."/>
            <person name="Tang Z."/>
            <person name="Tsuchiya D."/>
            <person name="Tu H."/>
            <person name="Vos H."/>
            <person name="Wang M."/>
            <person name="Wolf Y.I."/>
            <person name="Yamagata H."/>
            <person name="Yamada T."/>
            <person name="Ye Y."/>
            <person name="Shaw J.R."/>
            <person name="Andrews J."/>
            <person name="Crease T.J."/>
            <person name="Tang H."/>
            <person name="Lucas S.M."/>
            <person name="Robertson H.M."/>
            <person name="Bork P."/>
            <person name="Koonin E.V."/>
            <person name="Zdobnov E.M."/>
            <person name="Grigoriev I.V."/>
            <person name="Lynch M."/>
            <person name="Boore J.L."/>
        </authorList>
    </citation>
    <scope>NUCLEOTIDE SEQUENCE [LARGE SCALE GENOMIC DNA]</scope>
</reference>
<dbReference type="EMBL" id="GL732652">
    <property type="protein sequence ID" value="EFX68591.1"/>
    <property type="molecule type" value="Genomic_DNA"/>
</dbReference>
<gene>
    <name evidence="1" type="ORF">DAPPUDRAFT_259910</name>
</gene>
<dbReference type="KEGG" id="dpx:DAPPUDRAFT_259910"/>
<evidence type="ECO:0000313" key="2">
    <source>
        <dbReference type="Proteomes" id="UP000000305"/>
    </source>
</evidence>
<organism evidence="1 2">
    <name type="scientific">Daphnia pulex</name>
    <name type="common">Water flea</name>
    <dbReference type="NCBI Taxonomy" id="6669"/>
    <lineage>
        <taxon>Eukaryota</taxon>
        <taxon>Metazoa</taxon>
        <taxon>Ecdysozoa</taxon>
        <taxon>Arthropoda</taxon>
        <taxon>Crustacea</taxon>
        <taxon>Branchiopoda</taxon>
        <taxon>Diplostraca</taxon>
        <taxon>Cladocera</taxon>
        <taxon>Anomopoda</taxon>
        <taxon>Daphniidae</taxon>
        <taxon>Daphnia</taxon>
    </lineage>
</organism>
<sequence>MYRRCQSPPEKSLELIRRYNTASEGSAAAALTKLIRSNRHKESDARHGGNLHPCFMMLLVGPNNNIRMLRNLECKSADSRPVAILGTKICYYDSHVGNKKTRWASSTVHLV</sequence>
<dbReference type="InParanoid" id="E9HI42"/>
<proteinExistence type="predicted"/>
<keyword evidence="2" id="KW-1185">Reference proteome</keyword>
<dbReference type="AlphaFoldDB" id="E9HI42"/>
<name>E9HI42_DAPPU</name>
<evidence type="ECO:0000313" key="1">
    <source>
        <dbReference type="EMBL" id="EFX68591.1"/>
    </source>
</evidence>
<accession>E9HI42</accession>
<protein>
    <submittedName>
        <fullName evidence="1">Uncharacterized protein</fullName>
    </submittedName>
</protein>
<dbReference type="Proteomes" id="UP000000305">
    <property type="component" value="Unassembled WGS sequence"/>
</dbReference>